<dbReference type="AlphaFoldDB" id="A0A371I1L2"/>
<name>A0A371I1L2_MUCPR</name>
<sequence>MVTEPYLELQTSKLNNLGSLEKLKQRSTTFLLQFNPIRPFPILDNMANNDKTLKEGSPTSKIVNEVVVVDNQRLENKITELTSLVRQLAIGQHHNTPPVRVCGMCAFIEHPTNACPILQEIEPQRYQPPPPFKPQQSMQHVQQSSLEELVK</sequence>
<reference evidence="2" key="1">
    <citation type="submission" date="2018-05" db="EMBL/GenBank/DDBJ databases">
        <title>Draft genome of Mucuna pruriens seed.</title>
        <authorList>
            <person name="Nnadi N.E."/>
            <person name="Vos R."/>
            <person name="Hasami M.H."/>
            <person name="Devisetty U.K."/>
            <person name="Aguiy J.C."/>
        </authorList>
    </citation>
    <scope>NUCLEOTIDE SEQUENCE [LARGE SCALE GENOMIC DNA]</scope>
    <source>
        <strain evidence="2">JCA_2017</strain>
    </source>
</reference>
<gene>
    <name evidence="2" type="ORF">CR513_06786</name>
</gene>
<organism evidence="2 3">
    <name type="scientific">Mucuna pruriens</name>
    <name type="common">Velvet bean</name>
    <name type="synonym">Dolichos pruriens</name>
    <dbReference type="NCBI Taxonomy" id="157652"/>
    <lineage>
        <taxon>Eukaryota</taxon>
        <taxon>Viridiplantae</taxon>
        <taxon>Streptophyta</taxon>
        <taxon>Embryophyta</taxon>
        <taxon>Tracheophyta</taxon>
        <taxon>Spermatophyta</taxon>
        <taxon>Magnoliopsida</taxon>
        <taxon>eudicotyledons</taxon>
        <taxon>Gunneridae</taxon>
        <taxon>Pentapetalae</taxon>
        <taxon>rosids</taxon>
        <taxon>fabids</taxon>
        <taxon>Fabales</taxon>
        <taxon>Fabaceae</taxon>
        <taxon>Papilionoideae</taxon>
        <taxon>50 kb inversion clade</taxon>
        <taxon>NPAAA clade</taxon>
        <taxon>indigoferoid/millettioid clade</taxon>
        <taxon>Phaseoleae</taxon>
        <taxon>Mucuna</taxon>
    </lineage>
</organism>
<protein>
    <submittedName>
        <fullName evidence="2">Uncharacterized protein</fullName>
    </submittedName>
</protein>
<feature type="compositionally biased region" description="Polar residues" evidence="1">
    <location>
        <begin position="140"/>
        <end position="151"/>
    </location>
</feature>
<dbReference type="Proteomes" id="UP000257109">
    <property type="component" value="Unassembled WGS sequence"/>
</dbReference>
<keyword evidence="3" id="KW-1185">Reference proteome</keyword>
<feature type="non-terminal residue" evidence="2">
    <location>
        <position position="1"/>
    </location>
</feature>
<evidence type="ECO:0000313" key="2">
    <source>
        <dbReference type="EMBL" id="RDY08928.1"/>
    </source>
</evidence>
<feature type="region of interest" description="Disordered" evidence="1">
    <location>
        <begin position="124"/>
        <end position="151"/>
    </location>
</feature>
<evidence type="ECO:0000256" key="1">
    <source>
        <dbReference type="SAM" id="MobiDB-lite"/>
    </source>
</evidence>
<proteinExistence type="predicted"/>
<dbReference type="OrthoDB" id="999762at2759"/>
<comment type="caution">
    <text evidence="2">The sequence shown here is derived from an EMBL/GenBank/DDBJ whole genome shotgun (WGS) entry which is preliminary data.</text>
</comment>
<evidence type="ECO:0000313" key="3">
    <source>
        <dbReference type="Proteomes" id="UP000257109"/>
    </source>
</evidence>
<accession>A0A371I1L2</accession>
<dbReference type="EMBL" id="QJKJ01001179">
    <property type="protein sequence ID" value="RDY08928.1"/>
    <property type="molecule type" value="Genomic_DNA"/>
</dbReference>